<gene>
    <name evidence="3" type="ORF">ARAM_004981</name>
</gene>
<feature type="region of interest" description="Disordered" evidence="2">
    <location>
        <begin position="167"/>
        <end position="194"/>
    </location>
</feature>
<dbReference type="Proteomes" id="UP000034291">
    <property type="component" value="Unassembled WGS sequence"/>
</dbReference>
<dbReference type="GO" id="GO:0050660">
    <property type="term" value="F:flavin adenine dinucleotide binding"/>
    <property type="evidence" value="ECO:0007669"/>
    <property type="project" value="TreeGrafter"/>
</dbReference>
<evidence type="ECO:0008006" key="5">
    <source>
        <dbReference type="Google" id="ProtNLM"/>
    </source>
</evidence>
<keyword evidence="1" id="KW-0560">Oxidoreductase</keyword>
<dbReference type="OrthoDB" id="74360at2759"/>
<evidence type="ECO:0000256" key="2">
    <source>
        <dbReference type="SAM" id="MobiDB-lite"/>
    </source>
</evidence>
<dbReference type="Pfam" id="PF13738">
    <property type="entry name" value="Pyr_redox_3"/>
    <property type="match status" value="1"/>
</dbReference>
<dbReference type="SUPFAM" id="SSF51905">
    <property type="entry name" value="FAD/NAD(P)-binding domain"/>
    <property type="match status" value="1"/>
</dbReference>
<dbReference type="GO" id="GO:0004497">
    <property type="term" value="F:monooxygenase activity"/>
    <property type="evidence" value="ECO:0007669"/>
    <property type="project" value="TreeGrafter"/>
</dbReference>
<comment type="caution">
    <text evidence="3">The sequence shown here is derived from an EMBL/GenBank/DDBJ whole genome shotgun (WGS) entry which is preliminary data.</text>
</comment>
<accession>A0A0F8UQ19</accession>
<name>A0A0F8UQ19_9EURO</name>
<dbReference type="PANTHER" id="PTHR43539:SF68">
    <property type="entry name" value="FLAVIN-BINDING MONOOXYGENASE-LIKE PROTEIN (AFU_ORTHOLOGUE AFUA_4G09220)"/>
    <property type="match status" value="1"/>
</dbReference>
<feature type="compositionally biased region" description="Basic and acidic residues" evidence="2">
    <location>
        <begin position="179"/>
        <end position="194"/>
    </location>
</feature>
<dbReference type="STRING" id="308745.A0A0F8UQ19"/>
<dbReference type="InterPro" id="IPR036188">
    <property type="entry name" value="FAD/NAD-bd_sf"/>
</dbReference>
<dbReference type="PANTHER" id="PTHR43539">
    <property type="entry name" value="FLAVIN-BINDING MONOOXYGENASE-LIKE PROTEIN (AFU_ORTHOLOGUE AFUA_4G09220)"/>
    <property type="match status" value="1"/>
</dbReference>
<evidence type="ECO:0000313" key="4">
    <source>
        <dbReference type="Proteomes" id="UP000034291"/>
    </source>
</evidence>
<organism evidence="3 4">
    <name type="scientific">Aspergillus rambellii</name>
    <dbReference type="NCBI Taxonomy" id="308745"/>
    <lineage>
        <taxon>Eukaryota</taxon>
        <taxon>Fungi</taxon>
        <taxon>Dikarya</taxon>
        <taxon>Ascomycota</taxon>
        <taxon>Pezizomycotina</taxon>
        <taxon>Eurotiomycetes</taxon>
        <taxon>Eurotiomycetidae</taxon>
        <taxon>Eurotiales</taxon>
        <taxon>Aspergillaceae</taxon>
        <taxon>Aspergillus</taxon>
        <taxon>Aspergillus subgen. Nidulantes</taxon>
    </lineage>
</organism>
<sequence>MVLLSRDRVEPGSVNIPIGTFPQTCSSTDIDPHHVATDIVDRLNTALAQKDVTSIVTLFLEDGYWRDHLCLSWDFHTAKGQDGIAKLLGSGELPEKVEIDLSSPFRAPHVGPIDAFGEVNGVEFFIKVTSAVGSGRGVIRLAEKESNWKIFTLYTVLQEISGSEQKVNHRRPFGAQHGEISDRRNWQDRRTAESNLDEKDPAVIVVGESPPSLFILIIIIYFGYESAKSYGVGAGQAGLSIAARLKMLDIDTLIVDQEDRIGDNWRRRYHQLVLHDPVWFDHMPYLPFPSNWPVFTPKDKLAEFFECYAKLLELNVWTKTRIGSTSWSEETKQWTVELVRRKEDGTTETRTLHPRHVIQATGHSGKKNLPGFEGVDTFKGSRICHSSEFNGAAAGGNGKKAVVVGSCNSAHDIAQDYYEKGYDVTLVQRSTTCVVSSNSILDIGLKGLYEENGPPVDDSDLFLWSIPSELFKAQQIKLTAVQNQNDKELLDGLKQAGFQVDQGPDNAGLLMKYLSRGGGYTIEVGAGKLIVQGKIKVKQGQEIREIFAQGVRFADGSELAADEIVFATGYQNMRTQTRMIFGDAVADRVSSVWGFDAEGEMRTIWRRSGHPGFWFMGGNLALCRYYSQLLALQILAVERGVPGIL</sequence>
<dbReference type="AlphaFoldDB" id="A0A0F8UQ19"/>
<keyword evidence="4" id="KW-1185">Reference proteome</keyword>
<reference evidence="3 4" key="1">
    <citation type="submission" date="2015-02" db="EMBL/GenBank/DDBJ databases">
        <title>Draft Genome Sequences of Two Closely-Related Aflatoxigenic Aspergillus Species Obtained from the Cote d'Ivoire.</title>
        <authorList>
            <person name="Moore G.G."/>
            <person name="Beltz S.B."/>
            <person name="Mack B.M."/>
        </authorList>
    </citation>
    <scope>NUCLEOTIDE SEQUENCE [LARGE SCALE GENOMIC DNA]</scope>
    <source>
        <strain evidence="3 4">SRRC1468</strain>
    </source>
</reference>
<protein>
    <recommendedName>
        <fullName evidence="5">Flavin-containing monooxygenase</fullName>
    </recommendedName>
</protein>
<dbReference type="Gene3D" id="3.50.50.60">
    <property type="entry name" value="FAD/NAD(P)-binding domain"/>
    <property type="match status" value="1"/>
</dbReference>
<proteinExistence type="predicted"/>
<evidence type="ECO:0000256" key="1">
    <source>
        <dbReference type="ARBA" id="ARBA00023002"/>
    </source>
</evidence>
<dbReference type="EMBL" id="JZBS01003926">
    <property type="protein sequence ID" value="KKK12946.1"/>
    <property type="molecule type" value="Genomic_DNA"/>
</dbReference>
<evidence type="ECO:0000313" key="3">
    <source>
        <dbReference type="EMBL" id="KKK12946.1"/>
    </source>
</evidence>
<dbReference type="InterPro" id="IPR050982">
    <property type="entry name" value="Auxin_biosynth/cation_transpt"/>
</dbReference>